<dbReference type="RefSeq" id="WP_229159940.1">
    <property type="nucleotide sequence ID" value="NZ_JAJEWP010000002.1"/>
</dbReference>
<evidence type="ECO:0008006" key="4">
    <source>
        <dbReference type="Google" id="ProtNLM"/>
    </source>
</evidence>
<name>A0ABS8G7F9_9ALTE</name>
<gene>
    <name evidence="2" type="ORF">LJ739_09745</name>
</gene>
<evidence type="ECO:0000313" key="3">
    <source>
        <dbReference type="Proteomes" id="UP001520878"/>
    </source>
</evidence>
<dbReference type="Proteomes" id="UP001520878">
    <property type="component" value="Unassembled WGS sequence"/>
</dbReference>
<comment type="caution">
    <text evidence="2">The sequence shown here is derived from an EMBL/GenBank/DDBJ whole genome shotgun (WGS) entry which is preliminary data.</text>
</comment>
<dbReference type="EMBL" id="JAJEWP010000002">
    <property type="protein sequence ID" value="MCC2616522.1"/>
    <property type="molecule type" value="Genomic_DNA"/>
</dbReference>
<dbReference type="InterPro" id="IPR032710">
    <property type="entry name" value="NTF2-like_dom_sf"/>
</dbReference>
<feature type="chain" id="PRO_5047488713" description="SnoaL-like domain-containing protein" evidence="1">
    <location>
        <begin position="26"/>
        <end position="168"/>
    </location>
</feature>
<dbReference type="Gene3D" id="3.10.450.50">
    <property type="match status" value="1"/>
</dbReference>
<keyword evidence="1" id="KW-0732">Signal</keyword>
<feature type="signal peptide" evidence="1">
    <location>
        <begin position="1"/>
        <end position="25"/>
    </location>
</feature>
<evidence type="ECO:0000256" key="1">
    <source>
        <dbReference type="SAM" id="SignalP"/>
    </source>
</evidence>
<organism evidence="2 3">
    <name type="scientific">Fluctibacter halophilus</name>
    <dbReference type="NCBI Taxonomy" id="226011"/>
    <lineage>
        <taxon>Bacteria</taxon>
        <taxon>Pseudomonadati</taxon>
        <taxon>Pseudomonadota</taxon>
        <taxon>Gammaproteobacteria</taxon>
        <taxon>Alteromonadales</taxon>
        <taxon>Alteromonadaceae</taxon>
        <taxon>Fluctibacter</taxon>
    </lineage>
</organism>
<sequence length="168" mass="18554">MKHFPLQALLSLFICLLAALLPAHAAADDDALIQRLFANYMEKYNHYIQHGELNREPDLYHAQVMLMSPSGSPNVVTSAVLYDQVQGFLDRLKGQGVASVNWESVSVKPLGENMAVVSNVAVRYRDDGSVHNRVGATYFVSKLADQWRIGAFAVHTPDSPPQGEVFAE</sequence>
<evidence type="ECO:0000313" key="2">
    <source>
        <dbReference type="EMBL" id="MCC2616522.1"/>
    </source>
</evidence>
<dbReference type="SUPFAM" id="SSF54427">
    <property type="entry name" value="NTF2-like"/>
    <property type="match status" value="1"/>
</dbReference>
<reference evidence="2 3" key="1">
    <citation type="submission" date="2021-10" db="EMBL/GenBank/DDBJ databases">
        <title>Draft genome of Aestuariibacter halophilus JC2043.</title>
        <authorList>
            <person name="Emsley S.A."/>
            <person name="Pfannmuller K.M."/>
            <person name="Ushijima B."/>
            <person name="Saw J.H."/>
            <person name="Videau P."/>
        </authorList>
    </citation>
    <scope>NUCLEOTIDE SEQUENCE [LARGE SCALE GENOMIC DNA]</scope>
    <source>
        <strain evidence="2 3">JC2043</strain>
    </source>
</reference>
<proteinExistence type="predicted"/>
<protein>
    <recommendedName>
        <fullName evidence="4">SnoaL-like domain-containing protein</fullName>
    </recommendedName>
</protein>
<keyword evidence="3" id="KW-1185">Reference proteome</keyword>
<accession>A0ABS8G7F9</accession>